<gene>
    <name evidence="7" type="ORF">ACFOHH_22265</name>
</gene>
<dbReference type="InterPro" id="IPR038765">
    <property type="entry name" value="Papain-like_cys_pep_sf"/>
</dbReference>
<evidence type="ECO:0000313" key="8">
    <source>
        <dbReference type="Proteomes" id="UP001595377"/>
    </source>
</evidence>
<reference evidence="8" key="1">
    <citation type="journal article" date="2019" name="Int. J. Syst. Evol. Microbiol.">
        <title>The Global Catalogue of Microorganisms (GCM) 10K type strain sequencing project: providing services to taxonomists for standard genome sequencing and annotation.</title>
        <authorList>
            <consortium name="The Broad Institute Genomics Platform"/>
            <consortium name="The Broad Institute Genome Sequencing Center for Infectious Disease"/>
            <person name="Wu L."/>
            <person name="Ma J."/>
        </authorList>
    </citation>
    <scope>NUCLEOTIDE SEQUENCE [LARGE SCALE GENOMIC DNA]</scope>
    <source>
        <strain evidence="8">KCTC 52677</strain>
    </source>
</reference>
<dbReference type="RefSeq" id="WP_257315029.1">
    <property type="nucleotide sequence ID" value="NZ_JANFDG010000009.1"/>
</dbReference>
<keyword evidence="2" id="KW-0645">Protease</keyword>
<keyword evidence="8" id="KW-1185">Reference proteome</keyword>
<evidence type="ECO:0000256" key="2">
    <source>
        <dbReference type="ARBA" id="ARBA00022670"/>
    </source>
</evidence>
<evidence type="ECO:0000256" key="3">
    <source>
        <dbReference type="ARBA" id="ARBA00022801"/>
    </source>
</evidence>
<dbReference type="Proteomes" id="UP001595377">
    <property type="component" value="Unassembled WGS sequence"/>
</dbReference>
<dbReference type="InterPro" id="IPR011929">
    <property type="entry name" value="Phage_pept_NlpC/P60"/>
</dbReference>
<evidence type="ECO:0000256" key="1">
    <source>
        <dbReference type="ARBA" id="ARBA00007074"/>
    </source>
</evidence>
<dbReference type="NCBIfam" id="TIGR02219">
    <property type="entry name" value="phage_NlpC_fam"/>
    <property type="match status" value="1"/>
</dbReference>
<dbReference type="InterPro" id="IPR051202">
    <property type="entry name" value="Peptidase_C40"/>
</dbReference>
<keyword evidence="3" id="KW-0378">Hydrolase</keyword>
<comment type="similarity">
    <text evidence="1">Belongs to the peptidase C40 family.</text>
</comment>
<dbReference type="PROSITE" id="PS51935">
    <property type="entry name" value="NLPC_P60"/>
    <property type="match status" value="1"/>
</dbReference>
<evidence type="ECO:0000256" key="4">
    <source>
        <dbReference type="ARBA" id="ARBA00022807"/>
    </source>
</evidence>
<dbReference type="Gene3D" id="3.90.1720.10">
    <property type="entry name" value="endopeptidase domain like (from Nostoc punctiforme)"/>
    <property type="match status" value="1"/>
</dbReference>
<organism evidence="7 8">
    <name type="scientific">Shinella pollutisoli</name>
    <dbReference type="NCBI Taxonomy" id="2250594"/>
    <lineage>
        <taxon>Bacteria</taxon>
        <taxon>Pseudomonadati</taxon>
        <taxon>Pseudomonadota</taxon>
        <taxon>Alphaproteobacteria</taxon>
        <taxon>Hyphomicrobiales</taxon>
        <taxon>Rhizobiaceae</taxon>
        <taxon>Shinella</taxon>
    </lineage>
</organism>
<dbReference type="Pfam" id="PF00877">
    <property type="entry name" value="NLPC_P60"/>
    <property type="match status" value="1"/>
</dbReference>
<comment type="caution">
    <text evidence="7">The sequence shown here is derived from an EMBL/GenBank/DDBJ whole genome shotgun (WGS) entry which is preliminary data.</text>
</comment>
<dbReference type="PANTHER" id="PTHR47053">
    <property type="entry name" value="MUREIN DD-ENDOPEPTIDASE MEPH-RELATED"/>
    <property type="match status" value="1"/>
</dbReference>
<sequence length="168" mass="18170">MSDAPVVPRHPPLAGRPEGGKRTGDDHAARIVAIARTFVGTPYRHQGSLKGVGCDCLGLVRGVWRELYGREPEVPRPYAPDWAERAGEERLLLAAARHCGAALPVSELQAGDLVIFRWQAGAAAKHAGIAAPGGRFIHAYEQAAVVESPLTPSWRRRIAGVFRFPEQP</sequence>
<evidence type="ECO:0000259" key="6">
    <source>
        <dbReference type="PROSITE" id="PS51935"/>
    </source>
</evidence>
<feature type="region of interest" description="Disordered" evidence="5">
    <location>
        <begin position="1"/>
        <end position="26"/>
    </location>
</feature>
<evidence type="ECO:0000256" key="5">
    <source>
        <dbReference type="SAM" id="MobiDB-lite"/>
    </source>
</evidence>
<dbReference type="InterPro" id="IPR000064">
    <property type="entry name" value="NLP_P60_dom"/>
</dbReference>
<keyword evidence="4" id="KW-0788">Thiol protease</keyword>
<name>A0ABV7DLI9_9HYPH</name>
<protein>
    <submittedName>
        <fullName evidence="7">NlpC/P60 family protein</fullName>
    </submittedName>
</protein>
<evidence type="ECO:0000313" key="7">
    <source>
        <dbReference type="EMBL" id="MFC3075852.1"/>
    </source>
</evidence>
<dbReference type="EMBL" id="JBHRSP010000042">
    <property type="protein sequence ID" value="MFC3075852.1"/>
    <property type="molecule type" value="Genomic_DNA"/>
</dbReference>
<dbReference type="PANTHER" id="PTHR47053:SF1">
    <property type="entry name" value="MUREIN DD-ENDOPEPTIDASE MEPH-RELATED"/>
    <property type="match status" value="1"/>
</dbReference>
<accession>A0ABV7DLI9</accession>
<dbReference type="SUPFAM" id="SSF54001">
    <property type="entry name" value="Cysteine proteinases"/>
    <property type="match status" value="1"/>
</dbReference>
<feature type="domain" description="NlpC/P60" evidence="6">
    <location>
        <begin position="25"/>
        <end position="165"/>
    </location>
</feature>
<proteinExistence type="inferred from homology"/>